<dbReference type="Gene3D" id="1.20.1250.20">
    <property type="entry name" value="MFS general substrate transporter like domains"/>
    <property type="match status" value="1"/>
</dbReference>
<evidence type="ECO:0000256" key="5">
    <source>
        <dbReference type="ARBA" id="ARBA00023136"/>
    </source>
</evidence>
<evidence type="ECO:0000256" key="3">
    <source>
        <dbReference type="ARBA" id="ARBA00022692"/>
    </source>
</evidence>
<feature type="transmembrane region" description="Helical" evidence="6">
    <location>
        <begin position="345"/>
        <end position="367"/>
    </location>
</feature>
<feature type="domain" description="Major facilitator superfamily (MFS) profile" evidence="7">
    <location>
        <begin position="12"/>
        <end position="548"/>
    </location>
</feature>
<name>A0ABP9J5W4_9MICO</name>
<dbReference type="RefSeq" id="WP_345506155.1">
    <property type="nucleotide sequence ID" value="NZ_BAABIW010000006.1"/>
</dbReference>
<dbReference type="InterPro" id="IPR020846">
    <property type="entry name" value="MFS_dom"/>
</dbReference>
<feature type="transmembrane region" description="Helical" evidence="6">
    <location>
        <begin position="379"/>
        <end position="400"/>
    </location>
</feature>
<feature type="transmembrane region" description="Helical" evidence="6">
    <location>
        <begin position="196"/>
        <end position="221"/>
    </location>
</feature>
<dbReference type="PROSITE" id="PS50850">
    <property type="entry name" value="MFS"/>
    <property type="match status" value="1"/>
</dbReference>
<dbReference type="PANTHER" id="PTHR23501">
    <property type="entry name" value="MAJOR FACILITATOR SUPERFAMILY"/>
    <property type="match status" value="1"/>
</dbReference>
<evidence type="ECO:0000256" key="2">
    <source>
        <dbReference type="ARBA" id="ARBA00022448"/>
    </source>
</evidence>
<dbReference type="InterPro" id="IPR036259">
    <property type="entry name" value="MFS_trans_sf"/>
</dbReference>
<comment type="subcellular location">
    <subcellularLocation>
        <location evidence="1">Cell inner membrane</location>
        <topology evidence="1">Multi-pass membrane protein</topology>
    </subcellularLocation>
</comment>
<keyword evidence="4 6" id="KW-1133">Transmembrane helix</keyword>
<sequence length="555" mass="55710">MTAAEGARRLPLLAAASAAVALAAADTYVVVLALTDMMAGVGIGIDALQRATPIISGFLLGYIAVLPLIGRLSDLLDRRRVLLGCLLVFVVGSAVTALAVELPVLVGGRVLQGVGGGGLVPATLALVADLWPVERRGTPLGVVGAVQELGSVLGPVLGAIVLAWAGWRAIFWLNVAAALILYAVIHLLGPRSARRGVGLAAVGLGALVVLGLGVTGLALAAPEALVTDVTLGAPFVPFAGTARLLTPVGVVGLGLLLVAAVVSAPRWWAVLRRVDLVGALLVAVALGSLVLTFASSDPEKEVVGPLGHGLLPVGGVALLLLVWWHRRATDPLVPRGVVGSRGLRAFLVSLLVGAALVAVVVDVPLLARLTDSYDATGAALVLVRFLVAVPVGALLGGWSLRRLGDGAVAGAGLLLAGGGLLVMSGWTLASIGQTVPTTVVLVVVGLGTGLALAPVNNAALADSPPGAHGVASALVVVARMVGMVVGLALLTSVGLSRYYDAVRRLPDPLDTDALIGAGVVQVQTVFLGGALAALLGAAVAVSLGLRRAHPDGRRR</sequence>
<keyword evidence="3 6" id="KW-0812">Transmembrane</keyword>
<feature type="transmembrane region" description="Helical" evidence="6">
    <location>
        <begin position="241"/>
        <end position="262"/>
    </location>
</feature>
<feature type="transmembrane region" description="Helical" evidence="6">
    <location>
        <begin position="306"/>
        <end position="324"/>
    </location>
</feature>
<dbReference type="Pfam" id="PF07690">
    <property type="entry name" value="MFS_1"/>
    <property type="match status" value="1"/>
</dbReference>
<feature type="transmembrane region" description="Helical" evidence="6">
    <location>
        <begin position="170"/>
        <end position="189"/>
    </location>
</feature>
<comment type="caution">
    <text evidence="8">The sequence shown here is derived from an EMBL/GenBank/DDBJ whole genome shotgun (WGS) entry which is preliminary data.</text>
</comment>
<protein>
    <recommendedName>
        <fullName evidence="7">Major facilitator superfamily (MFS) profile domain-containing protein</fullName>
    </recommendedName>
</protein>
<keyword evidence="9" id="KW-1185">Reference proteome</keyword>
<evidence type="ECO:0000256" key="6">
    <source>
        <dbReference type="SAM" id="Phobius"/>
    </source>
</evidence>
<dbReference type="InterPro" id="IPR011701">
    <property type="entry name" value="MFS"/>
</dbReference>
<dbReference type="Gene3D" id="1.20.1720.10">
    <property type="entry name" value="Multidrug resistance protein D"/>
    <property type="match status" value="1"/>
</dbReference>
<gene>
    <name evidence="8" type="ORF">GCM10023258_08120</name>
</gene>
<reference evidence="9" key="1">
    <citation type="journal article" date="2019" name="Int. J. Syst. Evol. Microbiol.">
        <title>The Global Catalogue of Microorganisms (GCM) 10K type strain sequencing project: providing services to taxonomists for standard genome sequencing and annotation.</title>
        <authorList>
            <consortium name="The Broad Institute Genomics Platform"/>
            <consortium name="The Broad Institute Genome Sequencing Center for Infectious Disease"/>
            <person name="Wu L."/>
            <person name="Ma J."/>
        </authorList>
    </citation>
    <scope>NUCLEOTIDE SEQUENCE [LARGE SCALE GENOMIC DNA]</scope>
    <source>
        <strain evidence="9">JCM 17687</strain>
    </source>
</reference>
<keyword evidence="5 6" id="KW-0472">Membrane</keyword>
<evidence type="ECO:0000313" key="8">
    <source>
        <dbReference type="EMBL" id="GAA5019972.1"/>
    </source>
</evidence>
<dbReference type="PANTHER" id="PTHR23501:SF191">
    <property type="entry name" value="VACUOLAR BASIC AMINO ACID TRANSPORTER 4"/>
    <property type="match status" value="1"/>
</dbReference>
<feature type="transmembrane region" description="Helical" evidence="6">
    <location>
        <begin position="51"/>
        <end position="69"/>
    </location>
</feature>
<feature type="transmembrane region" description="Helical" evidence="6">
    <location>
        <begin position="435"/>
        <end position="455"/>
    </location>
</feature>
<feature type="transmembrane region" description="Helical" evidence="6">
    <location>
        <begin position="140"/>
        <end position="164"/>
    </location>
</feature>
<dbReference type="Proteomes" id="UP001500427">
    <property type="component" value="Unassembled WGS sequence"/>
</dbReference>
<feature type="transmembrane region" description="Helical" evidence="6">
    <location>
        <begin position="81"/>
        <end position="100"/>
    </location>
</feature>
<accession>A0ABP9J5W4</accession>
<dbReference type="EMBL" id="BAABIW010000006">
    <property type="protein sequence ID" value="GAA5019972.1"/>
    <property type="molecule type" value="Genomic_DNA"/>
</dbReference>
<dbReference type="SUPFAM" id="SSF103473">
    <property type="entry name" value="MFS general substrate transporter"/>
    <property type="match status" value="1"/>
</dbReference>
<evidence type="ECO:0000313" key="9">
    <source>
        <dbReference type="Proteomes" id="UP001500427"/>
    </source>
</evidence>
<organism evidence="8 9">
    <name type="scientific">Terrabacter aeriphilus</name>
    <dbReference type="NCBI Taxonomy" id="515662"/>
    <lineage>
        <taxon>Bacteria</taxon>
        <taxon>Bacillati</taxon>
        <taxon>Actinomycetota</taxon>
        <taxon>Actinomycetes</taxon>
        <taxon>Micrococcales</taxon>
        <taxon>Intrasporangiaceae</taxon>
        <taxon>Terrabacter</taxon>
    </lineage>
</organism>
<dbReference type="PRINTS" id="PR01036">
    <property type="entry name" value="TCRTETB"/>
</dbReference>
<keyword evidence="2" id="KW-0813">Transport</keyword>
<evidence type="ECO:0000256" key="4">
    <source>
        <dbReference type="ARBA" id="ARBA00022989"/>
    </source>
</evidence>
<feature type="transmembrane region" description="Helical" evidence="6">
    <location>
        <begin position="106"/>
        <end position="128"/>
    </location>
</feature>
<proteinExistence type="predicted"/>
<feature type="transmembrane region" description="Helical" evidence="6">
    <location>
        <begin position="513"/>
        <end position="545"/>
    </location>
</feature>
<feature type="transmembrane region" description="Helical" evidence="6">
    <location>
        <begin position="407"/>
        <end position="429"/>
    </location>
</feature>
<feature type="transmembrane region" description="Helical" evidence="6">
    <location>
        <begin position="467"/>
        <end position="493"/>
    </location>
</feature>
<feature type="transmembrane region" description="Helical" evidence="6">
    <location>
        <begin position="274"/>
        <end position="294"/>
    </location>
</feature>
<evidence type="ECO:0000259" key="7">
    <source>
        <dbReference type="PROSITE" id="PS50850"/>
    </source>
</evidence>
<evidence type="ECO:0000256" key="1">
    <source>
        <dbReference type="ARBA" id="ARBA00004429"/>
    </source>
</evidence>